<organism evidence="9 10">
    <name type="scientific">Aquimarina atlantica</name>
    <dbReference type="NCBI Taxonomy" id="1317122"/>
    <lineage>
        <taxon>Bacteria</taxon>
        <taxon>Pseudomonadati</taxon>
        <taxon>Bacteroidota</taxon>
        <taxon>Flavobacteriia</taxon>
        <taxon>Flavobacteriales</taxon>
        <taxon>Flavobacteriaceae</taxon>
        <taxon>Aquimarina</taxon>
    </lineage>
</organism>
<dbReference type="PANTHER" id="PTHR30269">
    <property type="entry name" value="TRANSMEMBRANE PROTEIN YFCA"/>
    <property type="match status" value="1"/>
</dbReference>
<feature type="transmembrane region" description="Helical" evidence="8">
    <location>
        <begin position="105"/>
        <end position="125"/>
    </location>
</feature>
<feature type="transmembrane region" description="Helical" evidence="8">
    <location>
        <begin position="176"/>
        <end position="194"/>
    </location>
</feature>
<protein>
    <recommendedName>
        <fullName evidence="8">Probable membrane transporter protein</fullName>
    </recommendedName>
</protein>
<dbReference type="GO" id="GO:0005886">
    <property type="term" value="C:plasma membrane"/>
    <property type="evidence" value="ECO:0007669"/>
    <property type="project" value="UniProtKB-SubCell"/>
</dbReference>
<dbReference type="InterPro" id="IPR052017">
    <property type="entry name" value="TSUP"/>
</dbReference>
<dbReference type="InterPro" id="IPR002781">
    <property type="entry name" value="TM_pro_TauE-like"/>
</dbReference>
<comment type="caution">
    <text evidence="9">The sequence shown here is derived from an EMBL/GenBank/DDBJ whole genome shotgun (WGS) entry which is preliminary data.</text>
</comment>
<accession>A0A023BP51</accession>
<keyword evidence="7 8" id="KW-0472">Membrane</keyword>
<evidence type="ECO:0000313" key="10">
    <source>
        <dbReference type="Proteomes" id="UP000023541"/>
    </source>
</evidence>
<evidence type="ECO:0000256" key="1">
    <source>
        <dbReference type="ARBA" id="ARBA00004651"/>
    </source>
</evidence>
<dbReference type="PANTHER" id="PTHR30269:SF37">
    <property type="entry name" value="MEMBRANE TRANSPORTER PROTEIN"/>
    <property type="match status" value="1"/>
</dbReference>
<evidence type="ECO:0000256" key="2">
    <source>
        <dbReference type="ARBA" id="ARBA00009142"/>
    </source>
</evidence>
<reference evidence="9 10" key="1">
    <citation type="submission" date="2014-04" db="EMBL/GenBank/DDBJ databases">
        <title>Aquimarina sp. 22II-S11-z7 Genome Sequencing.</title>
        <authorList>
            <person name="Lai Q."/>
        </authorList>
    </citation>
    <scope>NUCLEOTIDE SEQUENCE [LARGE SCALE GENOMIC DNA]</scope>
    <source>
        <strain evidence="9 10">22II-S11-z7</strain>
    </source>
</reference>
<dbReference type="AlphaFoldDB" id="A0A023BP51"/>
<keyword evidence="4 8" id="KW-1003">Cell membrane</keyword>
<feature type="transmembrane region" description="Helical" evidence="8">
    <location>
        <begin position="237"/>
        <end position="256"/>
    </location>
</feature>
<gene>
    <name evidence="9" type="ORF">ATO12_05965</name>
</gene>
<dbReference type="Pfam" id="PF01925">
    <property type="entry name" value="TauE"/>
    <property type="match status" value="1"/>
</dbReference>
<keyword evidence="5 8" id="KW-0812">Transmembrane</keyword>
<feature type="transmembrane region" description="Helical" evidence="8">
    <location>
        <begin position="72"/>
        <end position="93"/>
    </location>
</feature>
<evidence type="ECO:0000256" key="6">
    <source>
        <dbReference type="ARBA" id="ARBA00022989"/>
    </source>
</evidence>
<keyword evidence="6 8" id="KW-1133">Transmembrane helix</keyword>
<dbReference type="RefSeq" id="WP_034246775.1">
    <property type="nucleotide sequence ID" value="NZ_AQRA01000012.1"/>
</dbReference>
<dbReference type="Proteomes" id="UP000023541">
    <property type="component" value="Unassembled WGS sequence"/>
</dbReference>
<feature type="transmembrane region" description="Helical" evidence="8">
    <location>
        <begin position="27"/>
        <end position="51"/>
    </location>
</feature>
<dbReference type="OrthoDB" id="8480055at2"/>
<evidence type="ECO:0000256" key="8">
    <source>
        <dbReference type="RuleBase" id="RU363041"/>
    </source>
</evidence>
<feature type="transmembrane region" description="Helical" evidence="8">
    <location>
        <begin position="206"/>
        <end position="225"/>
    </location>
</feature>
<keyword evidence="3" id="KW-0813">Transport</keyword>
<dbReference type="EMBL" id="AQRA01000012">
    <property type="protein sequence ID" value="EZH71709.1"/>
    <property type="molecule type" value="Genomic_DNA"/>
</dbReference>
<comment type="similarity">
    <text evidence="2 8">Belongs to the 4-toluene sulfonate uptake permease (TSUP) (TC 2.A.102) family.</text>
</comment>
<dbReference type="STRING" id="1317122.ATO12_05965"/>
<comment type="subcellular location">
    <subcellularLocation>
        <location evidence="1 8">Cell membrane</location>
        <topology evidence="1 8">Multi-pass membrane protein</topology>
    </subcellularLocation>
</comment>
<evidence type="ECO:0000256" key="4">
    <source>
        <dbReference type="ARBA" id="ARBA00022475"/>
    </source>
</evidence>
<evidence type="ECO:0000256" key="5">
    <source>
        <dbReference type="ARBA" id="ARBA00022692"/>
    </source>
</evidence>
<evidence type="ECO:0000256" key="3">
    <source>
        <dbReference type="ARBA" id="ARBA00022448"/>
    </source>
</evidence>
<proteinExistence type="inferred from homology"/>
<evidence type="ECO:0000256" key="7">
    <source>
        <dbReference type="ARBA" id="ARBA00023136"/>
    </source>
</evidence>
<dbReference type="eggNOG" id="COG0730">
    <property type="taxonomic scope" value="Bacteria"/>
</dbReference>
<name>A0A023BP51_9FLAO</name>
<sequence>MDFILVGIIALLGSGLTFFSGFGLGTLLMPVFAIFFPIDIAIALTAIVHLLNNLFKLTLVGKKANLQTVLRFGLPAIVFAFFGAYTLGKLTYIDPLFSYTIADTIYEITAVKISIAIVLIFFSLFDLIPKLKRLEFDVKYLPWGGALSGFFGGLSGHQGALRTAFLIRAKLSKESFIATGVVIACFIDISRLTIYAKDFLQLGDQLNYPMLIVATSMAFIGAYIGNKFLKKITIHTIQIVVGVLLIVFALLLGIGIL</sequence>
<evidence type="ECO:0000313" key="9">
    <source>
        <dbReference type="EMBL" id="EZH71709.1"/>
    </source>
</evidence>
<keyword evidence="10" id="KW-1185">Reference proteome</keyword>